<reference evidence="2 3" key="1">
    <citation type="journal article" date="2019" name="Sci. Rep.">
        <title>Extended insight into the Mycobacterium chelonae-abscessus complex through whole genome sequencing of Mycobacterium salmoniphilum outbreak and Mycobacterium salmoniphilum-like strains.</title>
        <authorList>
            <person name="Behra P.R.K."/>
            <person name="Das S."/>
            <person name="Pettersson B.M.F."/>
            <person name="Shirreff L."/>
            <person name="DuCote T."/>
            <person name="Jacobsson K.G."/>
            <person name="Ennis D.G."/>
            <person name="Kirsebom L.A."/>
        </authorList>
    </citation>
    <scope>NUCLEOTIDE SEQUENCE [LARGE SCALE GENOMIC DNA]</scope>
    <source>
        <strain evidence="2 3">DSM 45524</strain>
    </source>
</reference>
<feature type="chain" id="PRO_5038620653" evidence="1">
    <location>
        <begin position="28"/>
        <end position="180"/>
    </location>
</feature>
<dbReference type="AlphaFoldDB" id="A0A4R5PES7"/>
<dbReference type="EMBL" id="RXLR01000008">
    <property type="protein sequence ID" value="TDH24314.1"/>
    <property type="molecule type" value="Genomic_DNA"/>
</dbReference>
<accession>A0A4R5PES7</accession>
<keyword evidence="1" id="KW-0732">Signal</keyword>
<proteinExistence type="predicted"/>
<gene>
    <name evidence="2" type="ORF">EJ571_04080</name>
</gene>
<evidence type="ECO:0000313" key="3">
    <source>
        <dbReference type="Proteomes" id="UP000295627"/>
    </source>
</evidence>
<evidence type="ECO:0000313" key="2">
    <source>
        <dbReference type="EMBL" id="TDH24314.1"/>
    </source>
</evidence>
<organism evidence="2 3">
    <name type="scientific">Mycobacteroides franklinii</name>
    <dbReference type="NCBI Taxonomy" id="948102"/>
    <lineage>
        <taxon>Bacteria</taxon>
        <taxon>Bacillati</taxon>
        <taxon>Actinomycetota</taxon>
        <taxon>Actinomycetes</taxon>
        <taxon>Mycobacteriales</taxon>
        <taxon>Mycobacteriaceae</taxon>
        <taxon>Mycobacteroides</taxon>
    </lineage>
</organism>
<dbReference type="RefSeq" id="WP_133052591.1">
    <property type="nucleotide sequence ID" value="NZ_MAFQ01000012.1"/>
</dbReference>
<feature type="signal peptide" evidence="1">
    <location>
        <begin position="1"/>
        <end position="27"/>
    </location>
</feature>
<dbReference type="Proteomes" id="UP000295627">
    <property type="component" value="Unassembled WGS sequence"/>
</dbReference>
<evidence type="ECO:0000256" key="1">
    <source>
        <dbReference type="SAM" id="SignalP"/>
    </source>
</evidence>
<sequence length="180" mass="19525">MLPGFMKAPFGVVTLIAVAFLGAPVAASEPEVPDLDALPRVVAADFHIAESYQTVFRAAPDVWCAMSYSRFTNDSSCAGRLPGVADGENYVSVWWEMLNHTGSSKISSTSDVVPKPDRQQFYRPLPTGHALWLGSNYEVGTHVCGSPPGYLLVCRIDAKSRELALQTHGFVLSESGSWTF</sequence>
<protein>
    <submittedName>
        <fullName evidence="2">Uncharacterized protein</fullName>
    </submittedName>
</protein>
<name>A0A4R5PES7_9MYCO</name>
<comment type="caution">
    <text evidence="2">The sequence shown here is derived from an EMBL/GenBank/DDBJ whole genome shotgun (WGS) entry which is preliminary data.</text>
</comment>